<dbReference type="GO" id="GO:0004309">
    <property type="term" value="F:exopolyphosphatase activity"/>
    <property type="evidence" value="ECO:0007669"/>
    <property type="project" value="TreeGrafter"/>
</dbReference>
<sequence length="393" mass="42985">MASRLSIRAFLAKAKESLHQAIQSQQKLTLVVGNESADLDSLTSSLVYSYIRSATHKPAYGSLYIPITNIPAADIALRPEFSALLPHAGLQPSSLITLDDLPRDLTSGFAPENTQWILVDHNALQGALGGIYRQRLVGTIDHHDDEHTVPDHTPDEPRIIDKAGSCTSLVVEYLGDQWSSLEPAGESDSQVAKLALASILIDTVNMGDKSKVTAHDEAAVAYLKTKLPDFDPGIFYAELQNAKQDVGRLCLHDILRKDYKEWEAGELHLGIASVVKPLTFLIDKASSEDAASSFADSVALFAKDRKLDMFAIMTTYTSEGDAFSRELLVYASSESAVCSLEQFEKNSTSKLSLASWKGEMGDIDKGSLKVWVQKAVKHSRKQVAPLLREACRL</sequence>
<keyword evidence="3" id="KW-0378">Hydrolase</keyword>
<accession>A0A6A6UNG9</accession>
<evidence type="ECO:0000259" key="5">
    <source>
        <dbReference type="SMART" id="SM01131"/>
    </source>
</evidence>
<dbReference type="Pfam" id="PF01368">
    <property type="entry name" value="DHH"/>
    <property type="match status" value="1"/>
</dbReference>
<evidence type="ECO:0000256" key="1">
    <source>
        <dbReference type="ARBA" id="ARBA00001936"/>
    </source>
</evidence>
<dbReference type="Proteomes" id="UP000799302">
    <property type="component" value="Unassembled WGS sequence"/>
</dbReference>
<dbReference type="Gene3D" id="3.90.1640.10">
    <property type="entry name" value="inorganic pyrophosphatase (n-terminal core)"/>
    <property type="match status" value="1"/>
</dbReference>
<dbReference type="InterPro" id="IPR038222">
    <property type="entry name" value="DHHA2_dom_sf"/>
</dbReference>
<keyword evidence="7" id="KW-1185">Reference proteome</keyword>
<dbReference type="PANTHER" id="PTHR12112:SF39">
    <property type="entry name" value="EG:152A3.5 PROTEIN (FBGN0003116_PN PROTEIN)"/>
    <property type="match status" value="1"/>
</dbReference>
<dbReference type="Gene3D" id="3.10.310.20">
    <property type="entry name" value="DHHA2 domain"/>
    <property type="match status" value="1"/>
</dbReference>
<dbReference type="InterPro" id="IPR001667">
    <property type="entry name" value="DDH_dom"/>
</dbReference>
<organism evidence="6 7">
    <name type="scientific">Microthyrium microscopicum</name>
    <dbReference type="NCBI Taxonomy" id="703497"/>
    <lineage>
        <taxon>Eukaryota</taxon>
        <taxon>Fungi</taxon>
        <taxon>Dikarya</taxon>
        <taxon>Ascomycota</taxon>
        <taxon>Pezizomycotina</taxon>
        <taxon>Dothideomycetes</taxon>
        <taxon>Dothideomycetes incertae sedis</taxon>
        <taxon>Microthyriales</taxon>
        <taxon>Microthyriaceae</taxon>
        <taxon>Microthyrium</taxon>
    </lineage>
</organism>
<keyword evidence="2" id="KW-0479">Metal-binding</keyword>
<gene>
    <name evidence="6" type="ORF">BT63DRAFT_476256</name>
</gene>
<feature type="domain" description="DHHA2" evidence="5">
    <location>
        <begin position="236"/>
        <end position="391"/>
    </location>
</feature>
<dbReference type="AlphaFoldDB" id="A0A6A6UNG9"/>
<dbReference type="EMBL" id="MU004231">
    <property type="protein sequence ID" value="KAF2673782.1"/>
    <property type="molecule type" value="Genomic_DNA"/>
</dbReference>
<name>A0A6A6UNG9_9PEZI</name>
<comment type="cofactor">
    <cofactor evidence="1">
        <name>Mn(2+)</name>
        <dbReference type="ChEBI" id="CHEBI:29035"/>
    </cofactor>
</comment>
<dbReference type="SUPFAM" id="SSF64182">
    <property type="entry name" value="DHH phosphoesterases"/>
    <property type="match status" value="1"/>
</dbReference>
<proteinExistence type="predicted"/>
<dbReference type="PANTHER" id="PTHR12112">
    <property type="entry name" value="BNIP - RELATED"/>
    <property type="match status" value="1"/>
</dbReference>
<reference evidence="6" key="1">
    <citation type="journal article" date="2020" name="Stud. Mycol.">
        <title>101 Dothideomycetes genomes: a test case for predicting lifestyles and emergence of pathogens.</title>
        <authorList>
            <person name="Haridas S."/>
            <person name="Albert R."/>
            <person name="Binder M."/>
            <person name="Bloem J."/>
            <person name="Labutti K."/>
            <person name="Salamov A."/>
            <person name="Andreopoulos B."/>
            <person name="Baker S."/>
            <person name="Barry K."/>
            <person name="Bills G."/>
            <person name="Bluhm B."/>
            <person name="Cannon C."/>
            <person name="Castanera R."/>
            <person name="Culley D."/>
            <person name="Daum C."/>
            <person name="Ezra D."/>
            <person name="Gonzalez J."/>
            <person name="Henrissat B."/>
            <person name="Kuo A."/>
            <person name="Liang C."/>
            <person name="Lipzen A."/>
            <person name="Lutzoni F."/>
            <person name="Magnuson J."/>
            <person name="Mondo S."/>
            <person name="Nolan M."/>
            <person name="Ohm R."/>
            <person name="Pangilinan J."/>
            <person name="Park H.-J."/>
            <person name="Ramirez L."/>
            <person name="Alfaro M."/>
            <person name="Sun H."/>
            <person name="Tritt A."/>
            <person name="Yoshinaga Y."/>
            <person name="Zwiers L.-H."/>
            <person name="Turgeon B."/>
            <person name="Goodwin S."/>
            <person name="Spatafora J."/>
            <person name="Crous P."/>
            <person name="Grigoriev I."/>
        </authorList>
    </citation>
    <scope>NUCLEOTIDE SEQUENCE</scope>
    <source>
        <strain evidence="6">CBS 115976</strain>
    </source>
</reference>
<evidence type="ECO:0000256" key="2">
    <source>
        <dbReference type="ARBA" id="ARBA00022723"/>
    </source>
</evidence>
<dbReference type="GO" id="GO:0005737">
    <property type="term" value="C:cytoplasm"/>
    <property type="evidence" value="ECO:0007669"/>
    <property type="project" value="InterPro"/>
</dbReference>
<dbReference type="SMART" id="SM01131">
    <property type="entry name" value="DHHA2"/>
    <property type="match status" value="1"/>
</dbReference>
<evidence type="ECO:0000256" key="3">
    <source>
        <dbReference type="ARBA" id="ARBA00022801"/>
    </source>
</evidence>
<dbReference type="InterPro" id="IPR004097">
    <property type="entry name" value="DHHA2"/>
</dbReference>
<evidence type="ECO:0000256" key="4">
    <source>
        <dbReference type="ARBA" id="ARBA00023211"/>
    </source>
</evidence>
<evidence type="ECO:0000313" key="6">
    <source>
        <dbReference type="EMBL" id="KAF2673782.1"/>
    </source>
</evidence>
<protein>
    <submittedName>
        <fullName evidence="6">DHH phosphoesterase</fullName>
    </submittedName>
</protein>
<dbReference type="InterPro" id="IPR038763">
    <property type="entry name" value="DHH_sf"/>
</dbReference>
<keyword evidence="4" id="KW-0464">Manganese</keyword>
<dbReference type="Pfam" id="PF02833">
    <property type="entry name" value="DHHA2"/>
    <property type="match status" value="1"/>
</dbReference>
<evidence type="ECO:0000313" key="7">
    <source>
        <dbReference type="Proteomes" id="UP000799302"/>
    </source>
</evidence>
<dbReference type="GO" id="GO:0046872">
    <property type="term" value="F:metal ion binding"/>
    <property type="evidence" value="ECO:0007669"/>
    <property type="project" value="UniProtKB-KW"/>
</dbReference>
<dbReference type="OrthoDB" id="374045at2759"/>